<name>A0A1M3TQP4_ASPLC</name>
<dbReference type="AlphaFoldDB" id="A0A1M3TQP4"/>
<evidence type="ECO:0000313" key="3">
    <source>
        <dbReference type="Proteomes" id="UP000184063"/>
    </source>
</evidence>
<feature type="signal peptide" evidence="1">
    <location>
        <begin position="1"/>
        <end position="18"/>
    </location>
</feature>
<gene>
    <name evidence="2" type="ORF">ASPFODRAFT_42011</name>
</gene>
<protein>
    <submittedName>
        <fullName evidence="2">Uncharacterized protein</fullName>
    </submittedName>
</protein>
<dbReference type="Proteomes" id="UP000184063">
    <property type="component" value="Unassembled WGS sequence"/>
</dbReference>
<evidence type="ECO:0000256" key="1">
    <source>
        <dbReference type="SAM" id="SignalP"/>
    </source>
</evidence>
<reference evidence="3" key="1">
    <citation type="journal article" date="2017" name="Genome Biol.">
        <title>Comparative genomics reveals high biological diversity and specific adaptations in the industrially and medically important fungal genus Aspergillus.</title>
        <authorList>
            <person name="de Vries R.P."/>
            <person name="Riley R."/>
            <person name="Wiebenga A."/>
            <person name="Aguilar-Osorio G."/>
            <person name="Amillis S."/>
            <person name="Uchima C.A."/>
            <person name="Anderluh G."/>
            <person name="Asadollahi M."/>
            <person name="Askin M."/>
            <person name="Barry K."/>
            <person name="Battaglia E."/>
            <person name="Bayram O."/>
            <person name="Benocci T."/>
            <person name="Braus-Stromeyer S.A."/>
            <person name="Caldana C."/>
            <person name="Canovas D."/>
            <person name="Cerqueira G.C."/>
            <person name="Chen F."/>
            <person name="Chen W."/>
            <person name="Choi C."/>
            <person name="Clum A."/>
            <person name="Dos Santos R.A."/>
            <person name="Damasio A.R."/>
            <person name="Diallinas G."/>
            <person name="Emri T."/>
            <person name="Fekete E."/>
            <person name="Flipphi M."/>
            <person name="Freyberg S."/>
            <person name="Gallo A."/>
            <person name="Gournas C."/>
            <person name="Habgood R."/>
            <person name="Hainaut M."/>
            <person name="Harispe M.L."/>
            <person name="Henrissat B."/>
            <person name="Hilden K.S."/>
            <person name="Hope R."/>
            <person name="Hossain A."/>
            <person name="Karabika E."/>
            <person name="Karaffa L."/>
            <person name="Karanyi Z."/>
            <person name="Krasevec N."/>
            <person name="Kuo A."/>
            <person name="Kusch H."/>
            <person name="LaButti K."/>
            <person name="Lagendijk E.L."/>
            <person name="Lapidus A."/>
            <person name="Levasseur A."/>
            <person name="Lindquist E."/>
            <person name="Lipzen A."/>
            <person name="Logrieco A.F."/>
            <person name="MacCabe A."/>
            <person name="Maekelae M.R."/>
            <person name="Malavazi I."/>
            <person name="Melin P."/>
            <person name="Meyer V."/>
            <person name="Mielnichuk N."/>
            <person name="Miskei M."/>
            <person name="Molnar A.P."/>
            <person name="Mule G."/>
            <person name="Ngan C.Y."/>
            <person name="Orejas M."/>
            <person name="Orosz E."/>
            <person name="Ouedraogo J.P."/>
            <person name="Overkamp K.M."/>
            <person name="Park H.-S."/>
            <person name="Perrone G."/>
            <person name="Piumi F."/>
            <person name="Punt P.J."/>
            <person name="Ram A.F."/>
            <person name="Ramon A."/>
            <person name="Rauscher S."/>
            <person name="Record E."/>
            <person name="Riano-Pachon D.M."/>
            <person name="Robert V."/>
            <person name="Roehrig J."/>
            <person name="Ruller R."/>
            <person name="Salamov A."/>
            <person name="Salih N.S."/>
            <person name="Samson R.A."/>
            <person name="Sandor E."/>
            <person name="Sanguinetti M."/>
            <person name="Schuetze T."/>
            <person name="Sepcic K."/>
            <person name="Shelest E."/>
            <person name="Sherlock G."/>
            <person name="Sophianopoulou V."/>
            <person name="Squina F.M."/>
            <person name="Sun H."/>
            <person name="Susca A."/>
            <person name="Todd R.B."/>
            <person name="Tsang A."/>
            <person name="Unkles S.E."/>
            <person name="van de Wiele N."/>
            <person name="van Rossen-Uffink D."/>
            <person name="Oliveira J.V."/>
            <person name="Vesth T.C."/>
            <person name="Visser J."/>
            <person name="Yu J.-H."/>
            <person name="Zhou M."/>
            <person name="Andersen M.R."/>
            <person name="Archer D.B."/>
            <person name="Baker S.E."/>
            <person name="Benoit I."/>
            <person name="Brakhage A.A."/>
            <person name="Braus G.H."/>
            <person name="Fischer R."/>
            <person name="Frisvad J.C."/>
            <person name="Goldman G.H."/>
            <person name="Houbraken J."/>
            <person name="Oakley B."/>
            <person name="Pocsi I."/>
            <person name="Scazzocchio C."/>
            <person name="Seiboth B."/>
            <person name="vanKuyk P.A."/>
            <person name="Wortman J."/>
            <person name="Dyer P.S."/>
            <person name="Grigoriev I.V."/>
        </authorList>
    </citation>
    <scope>NUCLEOTIDE SEQUENCE [LARGE SCALE GENOMIC DNA]</scope>
    <source>
        <strain evidence="3">CBS 106.47</strain>
    </source>
</reference>
<keyword evidence="1" id="KW-0732">Signal</keyword>
<dbReference type="VEuPathDB" id="FungiDB:ASPFODRAFT_42011"/>
<accession>A0A1M3TQP4</accession>
<feature type="chain" id="PRO_5012477058" evidence="1">
    <location>
        <begin position="19"/>
        <end position="160"/>
    </location>
</feature>
<proteinExistence type="predicted"/>
<sequence>MPTHSLTVSLFSLSSSLFYYDDPATGGSQTQAASVVFPFELVPHHPLSNPLPCEPIYCCCSQQIPVLDSATPMPEFPCSSLPPSPPFSPKHPLSHPAALLFVCPTNRPIMTNYSWPSWPITTQFCPLLYHDFDLPRPVPAVLDPSRLTDNVIAPARCCFL</sequence>
<evidence type="ECO:0000313" key="2">
    <source>
        <dbReference type="EMBL" id="OJZ88914.1"/>
    </source>
</evidence>
<dbReference type="EMBL" id="KV878238">
    <property type="protein sequence ID" value="OJZ88914.1"/>
    <property type="molecule type" value="Genomic_DNA"/>
</dbReference>
<organism evidence="2 3">
    <name type="scientific">Aspergillus luchuensis (strain CBS 106.47)</name>
    <dbReference type="NCBI Taxonomy" id="1137211"/>
    <lineage>
        <taxon>Eukaryota</taxon>
        <taxon>Fungi</taxon>
        <taxon>Dikarya</taxon>
        <taxon>Ascomycota</taxon>
        <taxon>Pezizomycotina</taxon>
        <taxon>Eurotiomycetes</taxon>
        <taxon>Eurotiomycetidae</taxon>
        <taxon>Eurotiales</taxon>
        <taxon>Aspergillaceae</taxon>
        <taxon>Aspergillus</taxon>
        <taxon>Aspergillus subgen. Circumdati</taxon>
    </lineage>
</organism>